<accession>A0A5C6LU97</accession>
<protein>
    <submittedName>
        <fullName evidence="2">EamA/RhaT family transporter</fullName>
    </submittedName>
</protein>
<comment type="caution">
    <text evidence="2">The sequence shown here is derived from an EMBL/GenBank/DDBJ whole genome shotgun (WGS) entry which is preliminary data.</text>
</comment>
<reference evidence="2 3" key="1">
    <citation type="submission" date="2019-08" db="EMBL/GenBank/DDBJ databases">
        <title>Whole genome sequencing of chitin degrading bacteria Chitinophaga pinensis YS16.</title>
        <authorList>
            <person name="Singh R.P."/>
            <person name="Manchanda G."/>
            <person name="Maurya I.K."/>
            <person name="Joshi N.K."/>
            <person name="Srivastava A.K."/>
        </authorList>
    </citation>
    <scope>NUCLEOTIDE SEQUENCE [LARGE SCALE GENOMIC DNA]</scope>
    <source>
        <strain evidence="2 3">YS-16</strain>
    </source>
</reference>
<keyword evidence="1" id="KW-1133">Transmembrane helix</keyword>
<evidence type="ECO:0000313" key="2">
    <source>
        <dbReference type="EMBL" id="TWW00851.1"/>
    </source>
</evidence>
<evidence type="ECO:0000256" key="1">
    <source>
        <dbReference type="SAM" id="Phobius"/>
    </source>
</evidence>
<dbReference type="SUPFAM" id="SSF103481">
    <property type="entry name" value="Multidrug resistance efflux transporter EmrE"/>
    <property type="match status" value="1"/>
</dbReference>
<sequence length="46" mass="5084">MNLGVIIVGKPTGIIIFKEKLNRYNYAGIILAIIAVICITYRVYAA</sequence>
<dbReference type="EMBL" id="VOHS01000007">
    <property type="protein sequence ID" value="TWW00851.1"/>
    <property type="molecule type" value="Genomic_DNA"/>
</dbReference>
<keyword evidence="1" id="KW-0472">Membrane</keyword>
<organism evidence="2 3">
    <name type="scientific">Chitinophaga pinensis</name>
    <dbReference type="NCBI Taxonomy" id="79329"/>
    <lineage>
        <taxon>Bacteria</taxon>
        <taxon>Pseudomonadati</taxon>
        <taxon>Bacteroidota</taxon>
        <taxon>Chitinophagia</taxon>
        <taxon>Chitinophagales</taxon>
        <taxon>Chitinophagaceae</taxon>
        <taxon>Chitinophaga</taxon>
    </lineage>
</organism>
<dbReference type="Proteomes" id="UP000318815">
    <property type="component" value="Unassembled WGS sequence"/>
</dbReference>
<evidence type="ECO:0000313" key="3">
    <source>
        <dbReference type="Proteomes" id="UP000318815"/>
    </source>
</evidence>
<keyword evidence="1" id="KW-0812">Transmembrane</keyword>
<name>A0A5C6LU97_9BACT</name>
<feature type="non-terminal residue" evidence="2">
    <location>
        <position position="1"/>
    </location>
</feature>
<feature type="transmembrane region" description="Helical" evidence="1">
    <location>
        <begin position="24"/>
        <end position="44"/>
    </location>
</feature>
<gene>
    <name evidence="2" type="ORF">FEF09_10190</name>
</gene>
<keyword evidence="3" id="KW-1185">Reference proteome</keyword>
<dbReference type="AlphaFoldDB" id="A0A5C6LU97"/>
<dbReference type="InterPro" id="IPR037185">
    <property type="entry name" value="EmrE-like"/>
</dbReference>
<proteinExistence type="predicted"/>